<organism evidence="3 4">
    <name type="scientific">Chrysophaeum taylorii</name>
    <dbReference type="NCBI Taxonomy" id="2483200"/>
    <lineage>
        <taxon>Eukaryota</taxon>
        <taxon>Sar</taxon>
        <taxon>Stramenopiles</taxon>
        <taxon>Ochrophyta</taxon>
        <taxon>Pelagophyceae</taxon>
        <taxon>Pelagomonadales</taxon>
        <taxon>Pelagomonadaceae</taxon>
        <taxon>Chrysophaeum</taxon>
    </lineage>
</organism>
<dbReference type="GO" id="GO:0005737">
    <property type="term" value="C:cytoplasm"/>
    <property type="evidence" value="ECO:0007669"/>
    <property type="project" value="TreeGrafter"/>
</dbReference>
<comment type="caution">
    <text evidence="3">The sequence shown here is derived from an EMBL/GenBank/DDBJ whole genome shotgun (WGS) entry which is preliminary data.</text>
</comment>
<dbReference type="SUPFAM" id="SSF52833">
    <property type="entry name" value="Thioredoxin-like"/>
    <property type="match status" value="1"/>
</dbReference>
<evidence type="ECO:0000313" key="3">
    <source>
        <dbReference type="EMBL" id="KAJ8601978.1"/>
    </source>
</evidence>
<dbReference type="InterPro" id="IPR016639">
    <property type="entry name" value="GST_Omega/GSH"/>
</dbReference>
<gene>
    <name evidence="3" type="ORF">CTAYLR_008813</name>
</gene>
<accession>A0AAD7XJS4</accession>
<keyword evidence="4" id="KW-1185">Reference proteome</keyword>
<dbReference type="InterPro" id="IPR047047">
    <property type="entry name" value="GST_Omega-like_C"/>
</dbReference>
<dbReference type="InterPro" id="IPR011767">
    <property type="entry name" value="GLR_AS"/>
</dbReference>
<dbReference type="Gene3D" id="1.20.1050.10">
    <property type="match status" value="1"/>
</dbReference>
<reference evidence="3" key="1">
    <citation type="submission" date="2023-01" db="EMBL/GenBank/DDBJ databases">
        <title>Metagenome sequencing of chrysophaentin producing Chrysophaeum taylorii.</title>
        <authorList>
            <person name="Davison J."/>
            <person name="Bewley C."/>
        </authorList>
    </citation>
    <scope>NUCLEOTIDE SEQUENCE</scope>
    <source>
        <strain evidence="3">NIES-1699</strain>
    </source>
</reference>
<dbReference type="InterPro" id="IPR036249">
    <property type="entry name" value="Thioredoxin-like_sf"/>
</dbReference>
<dbReference type="Proteomes" id="UP001230188">
    <property type="component" value="Unassembled WGS sequence"/>
</dbReference>
<dbReference type="Gene3D" id="3.40.30.10">
    <property type="entry name" value="Glutaredoxin"/>
    <property type="match status" value="1"/>
</dbReference>
<feature type="domain" description="GST C-terminal" evidence="2">
    <location>
        <begin position="122"/>
        <end position="274"/>
    </location>
</feature>
<protein>
    <recommendedName>
        <fullName evidence="2">GST C-terminal domain-containing protein</fullName>
    </recommendedName>
</protein>
<evidence type="ECO:0000313" key="4">
    <source>
        <dbReference type="Proteomes" id="UP001230188"/>
    </source>
</evidence>
<dbReference type="PANTHER" id="PTHR32419">
    <property type="entry name" value="GLUTATHIONYL-HYDROQUINONE REDUCTASE"/>
    <property type="match status" value="1"/>
</dbReference>
<dbReference type="InterPro" id="IPR036282">
    <property type="entry name" value="Glutathione-S-Trfase_C_sf"/>
</dbReference>
<dbReference type="CDD" id="cd03190">
    <property type="entry name" value="GST_C_Omega_like"/>
    <property type="match status" value="1"/>
</dbReference>
<dbReference type="EMBL" id="JAQMWT010000392">
    <property type="protein sequence ID" value="KAJ8601978.1"/>
    <property type="molecule type" value="Genomic_DNA"/>
</dbReference>
<name>A0AAD7XJS4_9STRA</name>
<dbReference type="InterPro" id="IPR004045">
    <property type="entry name" value="Glutathione_S-Trfase_N"/>
</dbReference>
<dbReference type="Pfam" id="PF13409">
    <property type="entry name" value="GST_N_2"/>
    <property type="match status" value="1"/>
</dbReference>
<dbReference type="PROSITE" id="PS00195">
    <property type="entry name" value="GLUTAREDOXIN_1"/>
    <property type="match status" value="1"/>
</dbReference>
<proteinExistence type="predicted"/>
<dbReference type="SUPFAM" id="SSF47616">
    <property type="entry name" value="GST C-terminal domain-like"/>
    <property type="match status" value="1"/>
</dbReference>
<dbReference type="GO" id="GO:0004364">
    <property type="term" value="F:glutathione transferase activity"/>
    <property type="evidence" value="ECO:0007669"/>
    <property type="project" value="InterPro"/>
</dbReference>
<dbReference type="PANTHER" id="PTHR32419:SF6">
    <property type="entry name" value="GLUTATHIONE S-TRANSFERASE OMEGA-LIKE 1-RELATED"/>
    <property type="match status" value="1"/>
</dbReference>
<dbReference type="PROSITE" id="PS50405">
    <property type="entry name" value="GST_CTER"/>
    <property type="match status" value="1"/>
</dbReference>
<dbReference type="InterPro" id="IPR010987">
    <property type="entry name" value="Glutathione-S-Trfase_C-like"/>
</dbReference>
<evidence type="ECO:0000259" key="2">
    <source>
        <dbReference type="PROSITE" id="PS50405"/>
    </source>
</evidence>
<evidence type="ECO:0000256" key="1">
    <source>
        <dbReference type="SAM" id="MobiDB-lite"/>
    </source>
</evidence>
<sequence>MMAELAPQTAEGAYARPAPQVGGGGEPPELVGSKRYELYVGNACPWCHRTLLALALRNVSQVHVTTLVDDATRASRGGWVVAKPPDPVFGARDLKQIYDRATGAPYRGRCTAPLLVDATSGDVVARDSADIVAAVAAPGLGNSVDLRPADLIPAIDEACAWIYADINDGVYKCGFATRQAAYDGAEKALHDALERADARLEDGRFLLGERLTQADVWLYPTISRFDAVYATLFKCGRKTVRANYPNLQRWLEDLSSLPGVQDTFDLRDAAASYFSSLFPLNPSGIVPNVPDLLPTPPRTPLLLDDVTSHFKSTT</sequence>
<dbReference type="AlphaFoldDB" id="A0AAD7XJS4"/>
<dbReference type="Pfam" id="PF13410">
    <property type="entry name" value="GST_C_2"/>
    <property type="match status" value="1"/>
</dbReference>
<feature type="region of interest" description="Disordered" evidence="1">
    <location>
        <begin position="1"/>
        <end position="27"/>
    </location>
</feature>